<evidence type="ECO:0000256" key="7">
    <source>
        <dbReference type="SAM" id="Phobius"/>
    </source>
</evidence>
<evidence type="ECO:0000256" key="4">
    <source>
        <dbReference type="ARBA" id="ARBA00022989"/>
    </source>
</evidence>
<feature type="domain" description="Opacity-associated protein A-like N-terminal" evidence="8">
    <location>
        <begin position="47"/>
        <end position="71"/>
    </location>
</feature>
<dbReference type="PANTHER" id="PTHR40038">
    <property type="entry name" value="MEMBRANE-ASSOCIATED PROTEIN TCAA"/>
    <property type="match status" value="1"/>
</dbReference>
<feature type="region of interest" description="Disordered" evidence="6">
    <location>
        <begin position="481"/>
        <end position="504"/>
    </location>
</feature>
<dbReference type="Pfam" id="PF22819">
    <property type="entry name" value="TcaA_5th"/>
    <property type="match status" value="1"/>
</dbReference>
<evidence type="ECO:0000256" key="6">
    <source>
        <dbReference type="SAM" id="MobiDB-lite"/>
    </source>
</evidence>
<dbReference type="GO" id="GO:0005886">
    <property type="term" value="C:plasma membrane"/>
    <property type="evidence" value="ECO:0007669"/>
    <property type="project" value="UniProtKB-SubCell"/>
</dbReference>
<dbReference type="Pfam" id="PF08525">
    <property type="entry name" value="OapA_N"/>
    <property type="match status" value="1"/>
</dbReference>
<comment type="caution">
    <text evidence="13">The sequence shown here is derived from an EMBL/GenBank/DDBJ whole genome shotgun (WGS) entry which is preliminary data.</text>
</comment>
<evidence type="ECO:0000256" key="5">
    <source>
        <dbReference type="ARBA" id="ARBA00023136"/>
    </source>
</evidence>
<feature type="domain" description="TcaA 4th" evidence="12">
    <location>
        <begin position="261"/>
        <end position="315"/>
    </location>
</feature>
<keyword evidence="3 7" id="KW-0812">Transmembrane</keyword>
<dbReference type="InterPro" id="IPR013731">
    <property type="entry name" value="OapA_N"/>
</dbReference>
<dbReference type="InterPro" id="IPR054529">
    <property type="entry name" value="TcaA_2nd"/>
</dbReference>
<comment type="subcellular location">
    <subcellularLocation>
        <location evidence="1">Cell membrane</location>
        <topology evidence="1">Single-pass membrane protein</topology>
    </subcellularLocation>
</comment>
<name>A0A841RMZ0_9BACI</name>
<keyword evidence="14" id="KW-1185">Reference proteome</keyword>
<sequence>MKFCKECGKELKDGEQFCENCGKPVNSETPKEKKQPKEKQQSLVSKFQSLPKAHKLTISIISGILLLFIIFASVVNYMTSSERIVKKFHAAVMEDNYEALGDLVVFDETDEKIGERHAEVLADMIDEQDRLGELMAHFDDQHKQLTSSKGGVVNLQKEGCFLFFDCYEITAATYYLNASSNLNNTEIILDGETVSVIENAEEEQEIGPFVYGSYDLEATYENEFVQFHEEEPVYIYEADQSWRVGFYFESIVIEGNELPIERTFLLNGKELDETMILSGEEGDEIGPIDPEQDYTLEIKATFPWGELTTGEREVDRYFEQKFEISETLMEGLKQGIITFYDDLFEAYRSNNLDSIGYLEEQLLDDYSYDIGRVHDYAEENEDYIHFRDVKQYGFANEPIEIYYNQEDKTYHAYTSMLEESAIETQFYDTVIDDPYYRNNYNSVYFFYKDDKWLVKDAYFGNWADDKEYTMFPYEGEPAKVLHGQKTSTETDKEESDEAAGNDADEAVEKATLSYIDALVEAINAGDYSKVSSTIQSGSALEGMQQDLVNRLYENGTTQEVVSKEVTSTEKDGDAWKVKTSETIKITYESGKEETKDYTWTYTVVEDDGNYKLSNIE</sequence>
<evidence type="ECO:0000259" key="12">
    <source>
        <dbReference type="Pfam" id="PF22820"/>
    </source>
</evidence>
<keyword evidence="4 7" id="KW-1133">Transmembrane helix</keyword>
<evidence type="ECO:0000256" key="2">
    <source>
        <dbReference type="ARBA" id="ARBA00022475"/>
    </source>
</evidence>
<evidence type="ECO:0000256" key="1">
    <source>
        <dbReference type="ARBA" id="ARBA00004162"/>
    </source>
</evidence>
<feature type="transmembrane region" description="Helical" evidence="7">
    <location>
        <begin position="56"/>
        <end position="78"/>
    </location>
</feature>
<accession>A0A841RMZ0</accession>
<feature type="domain" description="TcaA protein NTF2-like" evidence="11">
    <location>
        <begin position="504"/>
        <end position="615"/>
    </location>
</feature>
<evidence type="ECO:0000313" key="14">
    <source>
        <dbReference type="Proteomes" id="UP000572212"/>
    </source>
</evidence>
<evidence type="ECO:0000259" key="10">
    <source>
        <dbReference type="Pfam" id="PF22813"/>
    </source>
</evidence>
<dbReference type="InterPro" id="IPR054530">
    <property type="entry name" value="TcaA_4th"/>
</dbReference>
<keyword evidence="5 7" id="KW-0472">Membrane</keyword>
<feature type="domain" description="Zinc-ribbon" evidence="9">
    <location>
        <begin position="3"/>
        <end position="25"/>
    </location>
</feature>
<gene>
    <name evidence="13" type="ORF">GGQ92_001595</name>
</gene>
<dbReference type="Pfam" id="PF13240">
    <property type="entry name" value="Zn_Ribbon_1"/>
    <property type="match status" value="1"/>
</dbReference>
<dbReference type="Pfam" id="PF22813">
    <property type="entry name" value="TcaA_2nd"/>
    <property type="match status" value="1"/>
</dbReference>
<dbReference type="RefSeq" id="WP_184246780.1">
    <property type="nucleotide sequence ID" value="NZ_BAAACU010000059.1"/>
</dbReference>
<proteinExistence type="predicted"/>
<dbReference type="EMBL" id="JACHON010000005">
    <property type="protein sequence ID" value="MBB6512806.1"/>
    <property type="molecule type" value="Genomic_DNA"/>
</dbReference>
<dbReference type="InterPro" id="IPR054528">
    <property type="entry name" value="TcaA_5th"/>
</dbReference>
<protein>
    <recommendedName>
        <fullName evidence="15">Zinc-ribbon domain-containing protein</fullName>
    </recommendedName>
</protein>
<evidence type="ECO:0000313" key="13">
    <source>
        <dbReference type="EMBL" id="MBB6512806.1"/>
    </source>
</evidence>
<evidence type="ECO:0000259" key="11">
    <source>
        <dbReference type="Pfam" id="PF22819"/>
    </source>
</evidence>
<dbReference type="PANTHER" id="PTHR40038:SF1">
    <property type="entry name" value="MEMBRANE-ASSOCIATED PROTEIN TCAA"/>
    <property type="match status" value="1"/>
</dbReference>
<reference evidence="13 14" key="1">
    <citation type="submission" date="2020-08" db="EMBL/GenBank/DDBJ databases">
        <title>Genomic Encyclopedia of Type Strains, Phase IV (KMG-IV): sequencing the most valuable type-strain genomes for metagenomic binning, comparative biology and taxonomic classification.</title>
        <authorList>
            <person name="Goeker M."/>
        </authorList>
    </citation>
    <scope>NUCLEOTIDE SEQUENCE [LARGE SCALE GENOMIC DNA]</scope>
    <source>
        <strain evidence="13 14">DSM 11805</strain>
    </source>
</reference>
<feature type="domain" description="TcaA second" evidence="10">
    <location>
        <begin position="82"/>
        <end position="170"/>
    </location>
</feature>
<feature type="compositionally biased region" description="Acidic residues" evidence="6">
    <location>
        <begin position="491"/>
        <end position="504"/>
    </location>
</feature>
<evidence type="ECO:0000259" key="9">
    <source>
        <dbReference type="Pfam" id="PF13240"/>
    </source>
</evidence>
<dbReference type="InterPro" id="IPR026870">
    <property type="entry name" value="Zinc_ribbon_dom"/>
</dbReference>
<dbReference type="AlphaFoldDB" id="A0A841RMZ0"/>
<evidence type="ECO:0000256" key="3">
    <source>
        <dbReference type="ARBA" id="ARBA00022692"/>
    </source>
</evidence>
<dbReference type="Pfam" id="PF22820">
    <property type="entry name" value="TcaA_3rd_4th"/>
    <property type="match status" value="1"/>
</dbReference>
<evidence type="ECO:0008006" key="15">
    <source>
        <dbReference type="Google" id="ProtNLM"/>
    </source>
</evidence>
<keyword evidence="2" id="KW-1003">Cell membrane</keyword>
<organism evidence="13 14">
    <name type="scientific">Gracilibacillus halotolerans</name>
    <dbReference type="NCBI Taxonomy" id="74386"/>
    <lineage>
        <taxon>Bacteria</taxon>
        <taxon>Bacillati</taxon>
        <taxon>Bacillota</taxon>
        <taxon>Bacilli</taxon>
        <taxon>Bacillales</taxon>
        <taxon>Bacillaceae</taxon>
        <taxon>Gracilibacillus</taxon>
    </lineage>
</organism>
<evidence type="ECO:0000259" key="8">
    <source>
        <dbReference type="Pfam" id="PF08525"/>
    </source>
</evidence>
<dbReference type="Proteomes" id="UP000572212">
    <property type="component" value="Unassembled WGS sequence"/>
</dbReference>